<keyword evidence="9" id="KW-0067">ATP-binding</keyword>
<dbReference type="InterPro" id="IPR006082">
    <property type="entry name" value="PRK"/>
</dbReference>
<dbReference type="GO" id="GO:0008974">
    <property type="term" value="F:phosphoribulokinase activity"/>
    <property type="evidence" value="ECO:0007669"/>
    <property type="project" value="UniProtKB-EC"/>
</dbReference>
<organism evidence="14 15">
    <name type="scientific">Halobacillus halophilus (strain ATCC 35676 / DSM 2266 / JCM 20832 / KCTC 3685 / LMG 17431 / NBRC 102448 / NCIMB 2269)</name>
    <name type="common">Sporosarcina halophila</name>
    <dbReference type="NCBI Taxonomy" id="866895"/>
    <lineage>
        <taxon>Bacteria</taxon>
        <taxon>Bacillati</taxon>
        <taxon>Bacillota</taxon>
        <taxon>Bacilli</taxon>
        <taxon>Bacillales</taxon>
        <taxon>Bacillaceae</taxon>
        <taxon>Halobacillus</taxon>
    </lineage>
</organism>
<comment type="catalytic activity">
    <reaction evidence="10 11">
        <text>D-ribulose 5-phosphate + ATP = D-ribulose 1,5-bisphosphate + ADP + H(+)</text>
        <dbReference type="Rhea" id="RHEA:19365"/>
        <dbReference type="ChEBI" id="CHEBI:15378"/>
        <dbReference type="ChEBI" id="CHEBI:30616"/>
        <dbReference type="ChEBI" id="CHEBI:57870"/>
        <dbReference type="ChEBI" id="CHEBI:58121"/>
        <dbReference type="ChEBI" id="CHEBI:456216"/>
        <dbReference type="EC" id="2.7.1.19"/>
    </reaction>
</comment>
<keyword evidence="8" id="KW-0418">Kinase</keyword>
<dbReference type="STRING" id="866895.HBHAL_1979"/>
<feature type="transmembrane region" description="Helical" evidence="12">
    <location>
        <begin position="241"/>
        <end position="264"/>
    </location>
</feature>
<evidence type="ECO:0000256" key="3">
    <source>
        <dbReference type="ARBA" id="ARBA00012042"/>
    </source>
</evidence>
<feature type="transmembrane region" description="Helical" evidence="12">
    <location>
        <begin position="95"/>
        <end position="114"/>
    </location>
</feature>
<dbReference type="Gene3D" id="3.40.50.300">
    <property type="entry name" value="P-loop containing nucleotide triphosphate hydrolases"/>
    <property type="match status" value="1"/>
</dbReference>
<feature type="transmembrane region" description="Helical" evidence="12">
    <location>
        <begin position="357"/>
        <end position="379"/>
    </location>
</feature>
<keyword evidence="6 14" id="KW-0808">Transferase</keyword>
<dbReference type="EC" id="2.7.1.19" evidence="3 11"/>
<evidence type="ECO:0000259" key="13">
    <source>
        <dbReference type="Pfam" id="PF00485"/>
    </source>
</evidence>
<dbReference type="PANTHER" id="PTHR10285">
    <property type="entry name" value="URIDINE KINASE"/>
    <property type="match status" value="1"/>
</dbReference>
<evidence type="ECO:0000256" key="4">
    <source>
        <dbReference type="ARBA" id="ARBA00022531"/>
    </source>
</evidence>
<reference evidence="14 15" key="1">
    <citation type="journal article" date="2013" name="Environ. Microbiol.">
        <title>Chloride and organic osmolytes: a hybrid strategy to cope with elevated salinities by the moderately halophilic, chloride-dependent bacterium Halobacillus halophilus.</title>
        <authorList>
            <person name="Saum S.H."/>
            <person name="Pfeiffer F."/>
            <person name="Palm P."/>
            <person name="Rampp M."/>
            <person name="Schuster S.C."/>
            <person name="Muller V."/>
            <person name="Oesterhelt D."/>
        </authorList>
    </citation>
    <scope>NUCLEOTIDE SEQUENCE [LARGE SCALE GENOMIC DNA]</scope>
    <source>
        <strain evidence="15">ATCC 35676 / DSM 2266 / JCM 20832 / KCTC 3685 / LMG 17431 / NBRC 102448 / NCIMB 2269</strain>
    </source>
</reference>
<name>I0JJM2_HALH3</name>
<dbReference type="KEGG" id="hhd:HBHAL_1979"/>
<keyword evidence="12" id="KW-0812">Transmembrane</keyword>
<gene>
    <name evidence="14" type="primary">prk</name>
    <name evidence="14" type="ordered locus">HBHAL_1979</name>
</gene>
<dbReference type="PATRIC" id="fig|866895.3.peg.985"/>
<evidence type="ECO:0000313" key="14">
    <source>
        <dbReference type="EMBL" id="CCG44340.1"/>
    </source>
</evidence>
<evidence type="ECO:0000256" key="5">
    <source>
        <dbReference type="ARBA" id="ARBA00022567"/>
    </source>
</evidence>
<dbReference type="PRINTS" id="PR00478">
    <property type="entry name" value="PHRIBLKINASE"/>
</dbReference>
<dbReference type="SUPFAM" id="SSF52540">
    <property type="entry name" value="P-loop containing nucleoside triphosphate hydrolases"/>
    <property type="match status" value="1"/>
</dbReference>
<evidence type="ECO:0000256" key="10">
    <source>
        <dbReference type="ARBA" id="ARBA00047663"/>
    </source>
</evidence>
<sequence length="689" mass="80346">MVNKHLREMVKSKWFLVITLVKVFAILIWLPVNLTESTIPFIVNYLSSFENPWIYVYQHPNSSLEFPYPAGLLYLLTLFLSPLSIFPSLSLHLQVFLIQLPTLLADILICYFLLRVFPDKKKFVILIYYCSPIIFVASYIYPNHDLIAIAALFISIFYLIRKQHVRSAVFFGIGFSLKVPVIFTLPMIALYIVKAHKIKHLWQFSVISLIAWYLIVSRFLPTEAYQSLVFMNEDQFKLFDIYLKMENLKVYVAPLFLALLYIQFLRHSKINVNFLLTYVGMLYFVFVLFIPPMPHWYAWSFVFASIYFIQTASNLNNLYLYTILTVIYLSYFTLFYPEPSGIIESISIMLNISMSDIFLSNLVFTLFEGALLLTIWVFYRYGVLSNSLYKVNVKPTVIGIGGDSGVGKTTLTHSLKKMFGKERVLIVEGDGDHKWERGHEKWNKFTHLNPKANFLHQQAATLEKLKNGTPTQRVEYNHSNGTFTSPRRIDPNDFIVMCGLHPLYLAKTRNVMDLKVYIDTDENLRKHWKITRDCGERGYTVEKVMNQIESRIEDAKKYIYPQKNYADIVIKHYTEDSFTLGDTKENPKIKLKIICSTDFCLDPVLNTLDNYSVAYEHDYESNLLSQYLILHEPVTQEVVNEIAHFTIENLYEVTRGHVIQWGEEYDSFIQLMMLICVSEKMKGESHLVL</sequence>
<keyword evidence="4" id="KW-0602">Photosynthesis</keyword>
<dbReference type="AlphaFoldDB" id="I0JJM2"/>
<evidence type="ECO:0000256" key="9">
    <source>
        <dbReference type="ARBA" id="ARBA00022840"/>
    </source>
</evidence>
<dbReference type="EMBL" id="HE717023">
    <property type="protein sequence ID" value="CCG44340.1"/>
    <property type="molecule type" value="Genomic_DNA"/>
</dbReference>
<dbReference type="HOGENOM" id="CLU_405933_0_0_9"/>
<keyword evidence="5" id="KW-0113">Calvin cycle</keyword>
<dbReference type="Pfam" id="PF00485">
    <property type="entry name" value="PRK"/>
    <property type="match status" value="1"/>
</dbReference>
<dbReference type="PROSITE" id="PS00567">
    <property type="entry name" value="PHOSPHORIBULOKINASE"/>
    <property type="match status" value="1"/>
</dbReference>
<dbReference type="RefSeq" id="WP_014642244.1">
    <property type="nucleotide sequence ID" value="NC_017668.1"/>
</dbReference>
<evidence type="ECO:0000256" key="7">
    <source>
        <dbReference type="ARBA" id="ARBA00022741"/>
    </source>
</evidence>
<dbReference type="GO" id="GO:0019253">
    <property type="term" value="P:reductive pentose-phosphate cycle"/>
    <property type="evidence" value="ECO:0007669"/>
    <property type="project" value="UniProtKB-KW"/>
</dbReference>
<evidence type="ECO:0000256" key="11">
    <source>
        <dbReference type="RuleBase" id="RU004082"/>
    </source>
</evidence>
<feature type="transmembrane region" description="Helical" evidence="12">
    <location>
        <begin position="12"/>
        <end position="32"/>
    </location>
</feature>
<feature type="transmembrane region" description="Helical" evidence="12">
    <location>
        <begin position="201"/>
        <end position="220"/>
    </location>
</feature>
<feature type="domain" description="Phosphoribulokinase/uridine kinase" evidence="13">
    <location>
        <begin position="397"/>
        <end position="573"/>
    </location>
</feature>
<keyword evidence="15" id="KW-1185">Reference proteome</keyword>
<keyword evidence="7" id="KW-0547">Nucleotide-binding</keyword>
<keyword evidence="12" id="KW-1133">Transmembrane helix</keyword>
<evidence type="ECO:0000256" key="1">
    <source>
        <dbReference type="ARBA" id="ARBA00005215"/>
    </source>
</evidence>
<evidence type="ECO:0000256" key="2">
    <source>
        <dbReference type="ARBA" id="ARBA00009719"/>
    </source>
</evidence>
<dbReference type="InterPro" id="IPR006083">
    <property type="entry name" value="PRK/URK"/>
</dbReference>
<dbReference type="Proteomes" id="UP000007397">
    <property type="component" value="Chromosome"/>
</dbReference>
<evidence type="ECO:0000256" key="12">
    <source>
        <dbReference type="SAM" id="Phobius"/>
    </source>
</evidence>
<dbReference type="eggNOG" id="COG0572">
    <property type="taxonomic scope" value="Bacteria"/>
</dbReference>
<dbReference type="eggNOG" id="COG5650">
    <property type="taxonomic scope" value="Bacteria"/>
</dbReference>
<feature type="transmembrane region" description="Helical" evidence="12">
    <location>
        <begin position="318"/>
        <end position="336"/>
    </location>
</feature>
<evidence type="ECO:0000313" key="15">
    <source>
        <dbReference type="Proteomes" id="UP000007397"/>
    </source>
</evidence>
<feature type="transmembrane region" description="Helical" evidence="12">
    <location>
        <begin position="146"/>
        <end position="161"/>
    </location>
</feature>
<feature type="transmembrane region" description="Helical" evidence="12">
    <location>
        <begin position="123"/>
        <end position="140"/>
    </location>
</feature>
<keyword evidence="12" id="KW-0472">Membrane</keyword>
<dbReference type="GO" id="GO:0005524">
    <property type="term" value="F:ATP binding"/>
    <property type="evidence" value="ECO:0007669"/>
    <property type="project" value="UniProtKB-KW"/>
</dbReference>
<dbReference type="InterPro" id="IPR027417">
    <property type="entry name" value="P-loop_NTPase"/>
</dbReference>
<proteinExistence type="inferred from homology"/>
<feature type="transmembrane region" description="Helical" evidence="12">
    <location>
        <begin position="168"/>
        <end position="189"/>
    </location>
</feature>
<protein>
    <recommendedName>
        <fullName evidence="3 11">Phosphoribulokinase</fullName>
        <ecNumber evidence="3 11">2.7.1.19</ecNumber>
    </recommendedName>
</protein>
<accession>I0JJM2</accession>
<evidence type="ECO:0000256" key="6">
    <source>
        <dbReference type="ARBA" id="ARBA00022679"/>
    </source>
</evidence>
<evidence type="ECO:0000256" key="8">
    <source>
        <dbReference type="ARBA" id="ARBA00022777"/>
    </source>
</evidence>
<comment type="pathway">
    <text evidence="1">Carbohydrate biosynthesis; Calvin cycle.</text>
</comment>
<comment type="similarity">
    <text evidence="2 11">Belongs to the phosphoribulokinase family.</text>
</comment>